<dbReference type="Pfam" id="PF00486">
    <property type="entry name" value="Trans_reg_C"/>
    <property type="match status" value="1"/>
</dbReference>
<dbReference type="Proteomes" id="UP000748332">
    <property type="component" value="Unassembled WGS sequence"/>
</dbReference>
<name>A0A955KWH9_9BACT</name>
<dbReference type="GO" id="GO:0003677">
    <property type="term" value="F:DNA binding"/>
    <property type="evidence" value="ECO:0007669"/>
    <property type="project" value="UniProtKB-UniRule"/>
</dbReference>
<evidence type="ECO:0000256" key="1">
    <source>
        <dbReference type="ARBA" id="ARBA00023125"/>
    </source>
</evidence>
<feature type="non-terminal residue" evidence="4">
    <location>
        <position position="377"/>
    </location>
</feature>
<dbReference type="AlphaFoldDB" id="A0A955KWH9"/>
<organism evidence="4 5">
    <name type="scientific">Candidatus Dojkabacteria bacterium</name>
    <dbReference type="NCBI Taxonomy" id="2099670"/>
    <lineage>
        <taxon>Bacteria</taxon>
        <taxon>Candidatus Dojkabacteria</taxon>
    </lineage>
</organism>
<reference evidence="4" key="1">
    <citation type="submission" date="2020-04" db="EMBL/GenBank/DDBJ databases">
        <authorList>
            <person name="Zhang T."/>
        </authorList>
    </citation>
    <scope>NUCLEOTIDE SEQUENCE</scope>
    <source>
        <strain evidence="4">HKST-UBA16</strain>
    </source>
</reference>
<sequence length="377" mass="43637">MKSYYSKNKISTFASKLFDPLIGGFSTSLFGVPKVGLSLFVKYLIKNPSLLDTKYSEFIKSNTFLWLDLNENLMYPKELVTDELNYYLSDENQLPANCSWKDVEDSIRGLIGEKEPGLVFVIDNANLLTSQFTKFAYRLMTLNRSFFSQVLFLFLSIEEIPNNEVTEKTLGQMYPLMMNSIDYFPLFDKEDMTLVKQNIWKEEPQEQADSAVKLAAGIPGLFRILHREFIKNGALPMNFNEMMQLLEIKHLFMNIWSSLDDSTQDEILKKDTFINDFLLRTGLKTTEGVWFSNDFEAFIAEIRAKTSKITTSSTSIEKLLTHQELILFNLLTENRGDVVSRDEIAQSIWEDQWLDKYSDWAIAKLISQLRKKTSAFE</sequence>
<comment type="caution">
    <text evidence="4">The sequence shown here is derived from an EMBL/GenBank/DDBJ whole genome shotgun (WGS) entry which is preliminary data.</text>
</comment>
<feature type="domain" description="OmpR/PhoB-type" evidence="3">
    <location>
        <begin position="290"/>
        <end position="377"/>
    </location>
</feature>
<evidence type="ECO:0000313" key="5">
    <source>
        <dbReference type="Proteomes" id="UP000748332"/>
    </source>
</evidence>
<dbReference type="SUPFAM" id="SSF46894">
    <property type="entry name" value="C-terminal effector domain of the bipartite response regulators"/>
    <property type="match status" value="1"/>
</dbReference>
<dbReference type="InterPro" id="IPR016032">
    <property type="entry name" value="Sig_transdc_resp-reg_C-effctor"/>
</dbReference>
<dbReference type="PROSITE" id="PS51755">
    <property type="entry name" value="OMPR_PHOB"/>
    <property type="match status" value="1"/>
</dbReference>
<dbReference type="InterPro" id="IPR001867">
    <property type="entry name" value="OmpR/PhoB-type_DNA-bd"/>
</dbReference>
<accession>A0A955KWH9</accession>
<proteinExistence type="predicted"/>
<dbReference type="Gene3D" id="1.10.10.10">
    <property type="entry name" value="Winged helix-like DNA-binding domain superfamily/Winged helix DNA-binding domain"/>
    <property type="match status" value="1"/>
</dbReference>
<protein>
    <submittedName>
        <fullName evidence="4">Helix-turn-helix domain-containing protein</fullName>
    </submittedName>
</protein>
<dbReference type="GO" id="GO:0000160">
    <property type="term" value="P:phosphorelay signal transduction system"/>
    <property type="evidence" value="ECO:0007669"/>
    <property type="project" value="InterPro"/>
</dbReference>
<evidence type="ECO:0000256" key="2">
    <source>
        <dbReference type="PROSITE-ProRule" id="PRU01091"/>
    </source>
</evidence>
<evidence type="ECO:0000313" key="4">
    <source>
        <dbReference type="EMBL" id="MCA9375155.1"/>
    </source>
</evidence>
<reference evidence="4" key="2">
    <citation type="journal article" date="2021" name="Microbiome">
        <title>Successional dynamics and alternative stable states in a saline activated sludge microbial community over 9 years.</title>
        <authorList>
            <person name="Wang Y."/>
            <person name="Ye J."/>
            <person name="Ju F."/>
            <person name="Liu L."/>
            <person name="Boyd J.A."/>
            <person name="Deng Y."/>
            <person name="Parks D.H."/>
            <person name="Jiang X."/>
            <person name="Yin X."/>
            <person name="Woodcroft B.J."/>
            <person name="Tyson G.W."/>
            <person name="Hugenholtz P."/>
            <person name="Polz M.F."/>
            <person name="Zhang T."/>
        </authorList>
    </citation>
    <scope>NUCLEOTIDE SEQUENCE</scope>
    <source>
        <strain evidence="4">HKST-UBA16</strain>
    </source>
</reference>
<keyword evidence="1 2" id="KW-0238">DNA-binding</keyword>
<dbReference type="GO" id="GO:0006355">
    <property type="term" value="P:regulation of DNA-templated transcription"/>
    <property type="evidence" value="ECO:0007669"/>
    <property type="project" value="InterPro"/>
</dbReference>
<gene>
    <name evidence="4" type="ORF">KC622_02385</name>
</gene>
<feature type="DNA-binding region" description="OmpR/PhoB-type" evidence="2">
    <location>
        <begin position="290"/>
        <end position="377"/>
    </location>
</feature>
<dbReference type="EMBL" id="JAGQLM010000099">
    <property type="protein sequence ID" value="MCA9375155.1"/>
    <property type="molecule type" value="Genomic_DNA"/>
</dbReference>
<evidence type="ECO:0000259" key="3">
    <source>
        <dbReference type="PROSITE" id="PS51755"/>
    </source>
</evidence>
<dbReference type="InterPro" id="IPR036388">
    <property type="entry name" value="WH-like_DNA-bd_sf"/>
</dbReference>